<organism evidence="8 9">
    <name type="scientific">Sulfurospirillum cavolei</name>
    <dbReference type="NCBI Taxonomy" id="366522"/>
    <lineage>
        <taxon>Bacteria</taxon>
        <taxon>Pseudomonadati</taxon>
        <taxon>Campylobacterota</taxon>
        <taxon>Epsilonproteobacteria</taxon>
        <taxon>Campylobacterales</taxon>
        <taxon>Sulfurospirillaceae</taxon>
        <taxon>Sulfurospirillum</taxon>
    </lineage>
</organism>
<dbReference type="AlphaFoldDB" id="A0A2D3W4R8"/>
<evidence type="ECO:0000313" key="8">
    <source>
        <dbReference type="EMBL" id="DAB36372.1"/>
    </source>
</evidence>
<name>A0A2D3W4R8_9BACT</name>
<feature type="transmembrane region" description="Helical" evidence="7">
    <location>
        <begin position="34"/>
        <end position="52"/>
    </location>
</feature>
<keyword evidence="4 7" id="KW-0812">Transmembrane</keyword>
<dbReference type="PANTHER" id="PTHR30106">
    <property type="entry name" value="INNER MEMBRANE PROTEIN YEIH-RELATED"/>
    <property type="match status" value="1"/>
</dbReference>
<feature type="transmembrane region" description="Helical" evidence="7">
    <location>
        <begin position="64"/>
        <end position="84"/>
    </location>
</feature>
<feature type="transmembrane region" description="Helical" evidence="7">
    <location>
        <begin position="256"/>
        <end position="279"/>
    </location>
</feature>
<feature type="transmembrane region" description="Helical" evidence="7">
    <location>
        <begin position="96"/>
        <end position="116"/>
    </location>
</feature>
<feature type="transmembrane region" description="Helical" evidence="7">
    <location>
        <begin position="317"/>
        <end position="339"/>
    </location>
</feature>
<feature type="transmembrane region" description="Helical" evidence="7">
    <location>
        <begin position="128"/>
        <end position="146"/>
    </location>
</feature>
<proteinExistence type="inferred from homology"/>
<reference evidence="8 9" key="1">
    <citation type="journal article" date="2017" name="Front. Microbiol.">
        <title>Comparative Genomic Analysis of the Class Epsilonproteobacteria and Proposed Reclassification to Epsilonbacteraeota (phyl. nov.).</title>
        <authorList>
            <person name="Waite D.W."/>
            <person name="Vanwonterghem I."/>
            <person name="Rinke C."/>
            <person name="Parks D.H."/>
            <person name="Zhang Y."/>
            <person name="Takai K."/>
            <person name="Sievert S.M."/>
            <person name="Simon J."/>
            <person name="Campbell B.J."/>
            <person name="Hanson T.E."/>
            <person name="Woyke T."/>
            <person name="Klotz M.G."/>
            <person name="Hugenholtz P."/>
        </authorList>
    </citation>
    <scope>NUCLEOTIDE SEQUENCE [LARGE SCALE GENOMIC DNA]</scope>
    <source>
        <strain evidence="8">UBA11420</strain>
    </source>
</reference>
<dbReference type="InterPro" id="IPR004630">
    <property type="entry name" value="UPF0324_YeiH-like"/>
</dbReference>
<gene>
    <name evidence="8" type="ORF">CFH80_05220</name>
</gene>
<sequence>MFRKENRSHTLSGILFVALFATSATYLSEFELFKHLGLSPLIVGIVLGMLYANTLRSKLPQEWVAGILFSTKTILRTGIVFYGFRLTFQNILEVGLAGVVTSVLVVSLTFIIGYLVGTKLLKLDKETTILTAAGSSICGAAAVLATEPVVKAEAYKSTIAVSTVVVFGTIAMFLYPFLYRAGCVPLSPSEMGIYVGGTLHEVAHVVAAGNAIGDETSQSAVIVKMIRVMLLAPFLILLGLWLTRASKSIYKTKTKITIPWFAVLFIVVAGFNSLHLLPLHVVDTINALDTFLLTMAMSALGMETNASKFKNVGMKPIYLATILFVWLIFGGFAIVKFSLTL</sequence>
<keyword evidence="6 7" id="KW-0472">Membrane</keyword>
<evidence type="ECO:0000256" key="6">
    <source>
        <dbReference type="ARBA" id="ARBA00023136"/>
    </source>
</evidence>
<accession>A0A2D3W4R8</accession>
<dbReference type="Proteomes" id="UP000231638">
    <property type="component" value="Unassembled WGS sequence"/>
</dbReference>
<evidence type="ECO:0000256" key="5">
    <source>
        <dbReference type="ARBA" id="ARBA00022989"/>
    </source>
</evidence>
<comment type="caution">
    <text evidence="8">The sequence shown here is derived from an EMBL/GenBank/DDBJ whole genome shotgun (WGS) entry which is preliminary data.</text>
</comment>
<keyword evidence="5 7" id="KW-1133">Transmembrane helix</keyword>
<evidence type="ECO:0000256" key="1">
    <source>
        <dbReference type="ARBA" id="ARBA00004651"/>
    </source>
</evidence>
<dbReference type="Pfam" id="PF03601">
    <property type="entry name" value="Cons_hypoth698"/>
    <property type="match status" value="1"/>
</dbReference>
<comment type="similarity">
    <text evidence="2">Belongs to the UPF0324 family.</text>
</comment>
<feature type="transmembrane region" description="Helical" evidence="7">
    <location>
        <begin position="158"/>
        <end position="179"/>
    </location>
</feature>
<evidence type="ECO:0000256" key="2">
    <source>
        <dbReference type="ARBA" id="ARBA00007977"/>
    </source>
</evidence>
<feature type="transmembrane region" description="Helical" evidence="7">
    <location>
        <begin position="225"/>
        <end position="244"/>
    </location>
</feature>
<keyword evidence="3" id="KW-1003">Cell membrane</keyword>
<dbReference type="NCBIfam" id="TIGR00698">
    <property type="entry name" value="YeiH family putative sulfate export transporter"/>
    <property type="match status" value="1"/>
</dbReference>
<protein>
    <submittedName>
        <fullName evidence="8">YeiH family putative sulfate export transporter</fullName>
    </submittedName>
</protein>
<dbReference type="GO" id="GO:0005886">
    <property type="term" value="C:plasma membrane"/>
    <property type="evidence" value="ECO:0007669"/>
    <property type="project" value="UniProtKB-SubCell"/>
</dbReference>
<evidence type="ECO:0000256" key="4">
    <source>
        <dbReference type="ARBA" id="ARBA00022692"/>
    </source>
</evidence>
<dbReference type="PANTHER" id="PTHR30106:SF2">
    <property type="entry name" value="UPF0324 INNER MEMBRANE PROTEIN YEIH"/>
    <property type="match status" value="1"/>
</dbReference>
<dbReference type="EMBL" id="DLUG01000142">
    <property type="protein sequence ID" value="DAB36372.1"/>
    <property type="molecule type" value="Genomic_DNA"/>
</dbReference>
<dbReference type="STRING" id="366522.GCA_001548055_02468"/>
<evidence type="ECO:0000256" key="3">
    <source>
        <dbReference type="ARBA" id="ARBA00022475"/>
    </source>
</evidence>
<evidence type="ECO:0000313" key="9">
    <source>
        <dbReference type="Proteomes" id="UP000231638"/>
    </source>
</evidence>
<evidence type="ECO:0000256" key="7">
    <source>
        <dbReference type="SAM" id="Phobius"/>
    </source>
</evidence>
<dbReference type="InterPro" id="IPR018383">
    <property type="entry name" value="UPF0324_pro"/>
</dbReference>
<comment type="subcellular location">
    <subcellularLocation>
        <location evidence="1">Cell membrane</location>
        <topology evidence="1">Multi-pass membrane protein</topology>
    </subcellularLocation>
</comment>